<sequence>MARPFILLGDKTDHGGVVITASGNTSTNGKGIACVGDRVTCPRSGHGGTTVIVTGDRNVIIDGRAAARHGDKTACGATLLSSQGVTGSA</sequence>
<geneLocation type="plasmid" evidence="2">
    <name>cbm2636_mp</name>
</geneLocation>
<organism evidence="1 2">
    <name type="scientific">Cupriavidus taiwanensis</name>
    <dbReference type="NCBI Taxonomy" id="164546"/>
    <lineage>
        <taxon>Bacteria</taxon>
        <taxon>Pseudomonadati</taxon>
        <taxon>Pseudomonadota</taxon>
        <taxon>Betaproteobacteria</taxon>
        <taxon>Burkholderiales</taxon>
        <taxon>Burkholderiaceae</taxon>
        <taxon>Cupriavidus</taxon>
    </lineage>
</organism>
<dbReference type="RefSeq" id="WP_115713416.1">
    <property type="nucleotide sequence ID" value="NZ_LT984814.1"/>
</dbReference>
<reference evidence="1 2" key="1">
    <citation type="submission" date="2018-01" db="EMBL/GenBank/DDBJ databases">
        <authorList>
            <person name="Clerissi C."/>
        </authorList>
    </citation>
    <scope>NUCLEOTIDE SEQUENCE [LARGE SCALE GENOMIC DNA]</scope>
    <source>
        <strain evidence="1">Cupriavidus taiwanensis SWF 66322</strain>
        <plasmid evidence="2">cbm2636_mp</plasmid>
    </source>
</reference>
<dbReference type="EMBL" id="LT984814">
    <property type="protein sequence ID" value="SPD68025.1"/>
    <property type="molecule type" value="Genomic_DNA"/>
</dbReference>
<dbReference type="InterPro" id="IPR008727">
    <property type="entry name" value="PAAR_motif"/>
</dbReference>
<name>A0A9Q7XWD8_9BURK</name>
<evidence type="ECO:0008006" key="3">
    <source>
        <dbReference type="Google" id="ProtNLM"/>
    </source>
</evidence>
<evidence type="ECO:0000313" key="1">
    <source>
        <dbReference type="EMBL" id="SPD68025.1"/>
    </source>
</evidence>
<dbReference type="CDD" id="cd14744">
    <property type="entry name" value="PAAR_CT_2"/>
    <property type="match status" value="1"/>
</dbReference>
<proteinExistence type="predicted"/>
<protein>
    <recommendedName>
        <fullName evidence="3">PAAR domain-containing protein</fullName>
    </recommendedName>
</protein>
<dbReference type="Proteomes" id="UP000254259">
    <property type="component" value="Plasmid CBM2636_mp"/>
</dbReference>
<dbReference type="Gene3D" id="2.60.200.60">
    <property type="match status" value="1"/>
</dbReference>
<gene>
    <name evidence="1" type="ORF">CBM2636_MP20875</name>
</gene>
<keyword evidence="1" id="KW-0614">Plasmid</keyword>
<dbReference type="AlphaFoldDB" id="A0A9Q7XWD8"/>
<evidence type="ECO:0000313" key="2">
    <source>
        <dbReference type="Proteomes" id="UP000254259"/>
    </source>
</evidence>
<accession>A0A9Q7XWD8</accession>
<dbReference type="Pfam" id="PF05488">
    <property type="entry name" value="PAAR_motif"/>
    <property type="match status" value="1"/>
</dbReference>